<organism evidence="2 3">
    <name type="scientific">Dichomitus squalens</name>
    <dbReference type="NCBI Taxonomy" id="114155"/>
    <lineage>
        <taxon>Eukaryota</taxon>
        <taxon>Fungi</taxon>
        <taxon>Dikarya</taxon>
        <taxon>Basidiomycota</taxon>
        <taxon>Agaricomycotina</taxon>
        <taxon>Agaricomycetes</taxon>
        <taxon>Polyporales</taxon>
        <taxon>Polyporaceae</taxon>
        <taxon>Dichomitus</taxon>
    </lineage>
</organism>
<protein>
    <recommendedName>
        <fullName evidence="4">Secreted protein</fullName>
    </recommendedName>
</protein>
<evidence type="ECO:0000256" key="1">
    <source>
        <dbReference type="SAM" id="SignalP"/>
    </source>
</evidence>
<dbReference type="AlphaFoldDB" id="A0A4Q9PDF2"/>
<keyword evidence="3" id="KW-1185">Reference proteome</keyword>
<proteinExistence type="predicted"/>
<dbReference type="Proteomes" id="UP000292082">
    <property type="component" value="Unassembled WGS sequence"/>
</dbReference>
<dbReference type="EMBL" id="ML145233">
    <property type="protein sequence ID" value="TBU52880.1"/>
    <property type="molecule type" value="Genomic_DNA"/>
</dbReference>
<reference evidence="2 3" key="1">
    <citation type="submission" date="2019-01" db="EMBL/GenBank/DDBJ databases">
        <title>Draft genome sequences of three monokaryotic isolates of the white-rot basidiomycete fungus Dichomitus squalens.</title>
        <authorList>
            <consortium name="DOE Joint Genome Institute"/>
            <person name="Lopez S.C."/>
            <person name="Andreopoulos B."/>
            <person name="Pangilinan J."/>
            <person name="Lipzen A."/>
            <person name="Riley R."/>
            <person name="Ahrendt S."/>
            <person name="Ng V."/>
            <person name="Barry K."/>
            <person name="Daum C."/>
            <person name="Grigoriev I.V."/>
            <person name="Hilden K.S."/>
            <person name="Makela M.R."/>
            <person name="de Vries R.P."/>
        </authorList>
    </citation>
    <scope>NUCLEOTIDE SEQUENCE [LARGE SCALE GENOMIC DNA]</scope>
    <source>
        <strain evidence="2 3">CBS 464.89</strain>
    </source>
</reference>
<name>A0A4Q9PDF2_9APHY</name>
<accession>A0A4Q9PDF2</accession>
<gene>
    <name evidence="2" type="ORF">BD310DRAFT_939238</name>
</gene>
<evidence type="ECO:0008006" key="4">
    <source>
        <dbReference type="Google" id="ProtNLM"/>
    </source>
</evidence>
<evidence type="ECO:0000313" key="2">
    <source>
        <dbReference type="EMBL" id="TBU52880.1"/>
    </source>
</evidence>
<evidence type="ECO:0000313" key="3">
    <source>
        <dbReference type="Proteomes" id="UP000292082"/>
    </source>
</evidence>
<feature type="chain" id="PRO_5020964182" description="Secreted protein" evidence="1">
    <location>
        <begin position="20"/>
        <end position="78"/>
    </location>
</feature>
<sequence length="78" mass="9151">MSTPALMTALLHFLERGTGTWVPITSTKCSYARRWTRREGTCECYAYSEASSRCSTHFLETRRVERPLRKTWRARFST</sequence>
<feature type="signal peptide" evidence="1">
    <location>
        <begin position="1"/>
        <end position="19"/>
    </location>
</feature>
<keyword evidence="1" id="KW-0732">Signal</keyword>